<dbReference type="HOGENOM" id="CLU_1151121_0_0_11"/>
<reference evidence="1" key="1">
    <citation type="submission" date="2011-01" db="EMBL/GenBank/DDBJ databases">
        <authorList>
            <person name="Muzny D."/>
            <person name="Qin X."/>
            <person name="Buhay C."/>
            <person name="Dugan-Rocha S."/>
            <person name="Ding Y."/>
            <person name="Chen G."/>
            <person name="Hawes A."/>
            <person name="Holder M."/>
            <person name="Jhangiani S."/>
            <person name="Johnson A."/>
            <person name="Khan Z."/>
            <person name="Li Z."/>
            <person name="Liu W."/>
            <person name="Liu X."/>
            <person name="Perez L."/>
            <person name="Shen H."/>
            <person name="Wang Q."/>
            <person name="Watt J."/>
            <person name="Xi L."/>
            <person name="Xin Y."/>
            <person name="Zhou J."/>
            <person name="Deng J."/>
            <person name="Jiang H."/>
            <person name="Liu Y."/>
            <person name="Qu J."/>
            <person name="Song X.-Z."/>
            <person name="Zhang L."/>
            <person name="Villasana D."/>
            <person name="Johnson A."/>
            <person name="Liu J."/>
            <person name="Liyanage D."/>
            <person name="Lorensuhewa L."/>
            <person name="Robinson T."/>
            <person name="Song A."/>
            <person name="Song B.-B."/>
            <person name="Dinh H."/>
            <person name="Thornton R."/>
            <person name="Coyle M."/>
            <person name="Francisco L."/>
            <person name="Jackson L."/>
            <person name="Javaid M."/>
            <person name="Korchina V."/>
            <person name="Kovar C."/>
            <person name="Mata R."/>
            <person name="Mathew T."/>
            <person name="Ngo R."/>
            <person name="Nguyen L."/>
            <person name="Nguyen N."/>
            <person name="Okwuonu G."/>
            <person name="Ongeri F."/>
            <person name="Pham C."/>
            <person name="Simmons D."/>
            <person name="Wilczek-Boney K."/>
            <person name="Hale W."/>
            <person name="Jakkamsetti A."/>
            <person name="Pham P."/>
            <person name="Ruth R."/>
            <person name="San Lucas F."/>
            <person name="Warren J."/>
            <person name="Zhang J."/>
            <person name="Zhao Z."/>
            <person name="Zhou C."/>
            <person name="Zhu D."/>
            <person name="Lee S."/>
            <person name="Bess C."/>
            <person name="Blankenburg K."/>
            <person name="Forbes L."/>
            <person name="Fu Q."/>
            <person name="Gubbala S."/>
            <person name="Hirani K."/>
            <person name="Jayaseelan J.C."/>
            <person name="Lara F."/>
            <person name="Munidasa M."/>
            <person name="Palculict T."/>
            <person name="Patil S."/>
            <person name="Pu L.-L."/>
            <person name="Saada N."/>
            <person name="Tang L."/>
            <person name="Weissenberger G."/>
            <person name="Zhu Y."/>
            <person name="Hemphill L."/>
            <person name="Shang Y."/>
            <person name="Youmans B."/>
            <person name="Ayvaz T."/>
            <person name="Ross M."/>
            <person name="Santibanez J."/>
            <person name="Aqrawi P."/>
            <person name="Gross S."/>
            <person name="Joshi V."/>
            <person name="Fowler G."/>
            <person name="Nazareth L."/>
            <person name="Reid J."/>
            <person name="Worley K."/>
            <person name="Petrosino J."/>
            <person name="Highlander S."/>
            <person name="Gibbs R."/>
        </authorList>
    </citation>
    <scope>NUCLEOTIDE SEQUENCE [LARGE SCALE GENOMIC DNA]</scope>
    <source>
        <strain evidence="1">ATCC 33707</strain>
    </source>
</reference>
<name>E9T6P7_RHOHA</name>
<organism evidence="1 2">
    <name type="scientific">Prescottella equi ATCC 33707</name>
    <dbReference type="NCBI Taxonomy" id="525370"/>
    <lineage>
        <taxon>Bacteria</taxon>
        <taxon>Bacillati</taxon>
        <taxon>Actinomycetota</taxon>
        <taxon>Actinomycetes</taxon>
        <taxon>Mycobacteriales</taxon>
        <taxon>Nocardiaceae</taxon>
        <taxon>Prescottella</taxon>
    </lineage>
</organism>
<dbReference type="InterPro" id="IPR021412">
    <property type="entry name" value="DUF3052"/>
</dbReference>
<dbReference type="AlphaFoldDB" id="E9T6P7"/>
<dbReference type="Proteomes" id="UP000004245">
    <property type="component" value="Unassembled WGS sequence"/>
</dbReference>
<dbReference type="STRING" id="43767.A6I91_02050"/>
<protein>
    <recommendedName>
        <fullName evidence="3">DUF3052 domain-containing protein</fullName>
    </recommendedName>
</protein>
<proteinExistence type="predicted"/>
<evidence type="ECO:0000313" key="2">
    <source>
        <dbReference type="Proteomes" id="UP000004245"/>
    </source>
</evidence>
<evidence type="ECO:0008006" key="3">
    <source>
        <dbReference type="Google" id="ProtNLM"/>
    </source>
</evidence>
<comment type="caution">
    <text evidence="1">The sequence shown here is derived from an EMBL/GenBank/DDBJ whole genome shotgun (WGS) entry which is preliminary data.</text>
</comment>
<keyword evidence="2" id="KW-1185">Reference proteome</keyword>
<accession>E9T6P7</accession>
<dbReference type="Pfam" id="PF11253">
    <property type="entry name" value="DUF3052"/>
    <property type="match status" value="1"/>
</dbReference>
<evidence type="ECO:0000313" key="1">
    <source>
        <dbReference type="EMBL" id="EGD21852.1"/>
    </source>
</evidence>
<dbReference type="EMBL" id="ADNW02000026">
    <property type="protein sequence ID" value="EGD21852.1"/>
    <property type="molecule type" value="Genomic_DNA"/>
</dbReference>
<gene>
    <name evidence="1" type="ORF">HMPREF0724_14453</name>
</gene>
<sequence length="241" mass="26369">MNMAQPSSFPIRTPEAPPLLLSGTRRVAVRRFGRRTSSSRRFSGIRADFLEVFGFVGLRESFRPCSLSPIDRRTLDRHQGQQHLAEGFADAAADRTEEDTTVVAAADAQNYAQKLGITPEMVVQELGWDEDTDDDIRSAVEETIGGEMVDEESDEVMDVVLLWWRDGDGDLVDALMDAIGPLSDDGFVWVLTPKTGQPGHVEPSEIAESAPTAGLTQTSAANLGMWSGSRLVQPKARAPKR</sequence>